<keyword evidence="2" id="KW-0472">Membrane</keyword>
<gene>
    <name evidence="3" type="ORF">UDIV_3930</name>
</gene>
<evidence type="ECO:0000313" key="4">
    <source>
        <dbReference type="Proteomes" id="UP000028537"/>
    </source>
</evidence>
<evidence type="ECO:0000256" key="2">
    <source>
        <dbReference type="SAM" id="Phobius"/>
    </source>
</evidence>
<dbReference type="Proteomes" id="UP000028537">
    <property type="component" value="Unassembled WGS sequence"/>
</dbReference>
<organism evidence="3 4">
    <name type="scientific">Ureaplasma diversum NCTC 246</name>
    <dbReference type="NCBI Taxonomy" id="1188241"/>
    <lineage>
        <taxon>Bacteria</taxon>
        <taxon>Bacillati</taxon>
        <taxon>Mycoplasmatota</taxon>
        <taxon>Mycoplasmoidales</taxon>
        <taxon>Mycoplasmoidaceae</taxon>
        <taxon>Ureaplasma</taxon>
    </lineage>
</organism>
<dbReference type="eggNOG" id="ENOG5033TQP">
    <property type="taxonomic scope" value="Bacteria"/>
</dbReference>
<dbReference type="OrthoDB" id="400200at2"/>
<keyword evidence="2" id="KW-0812">Transmembrane</keyword>
<dbReference type="RefSeq" id="WP_038102734.1">
    <property type="nucleotide sequence ID" value="NZ_JFDP01000049.1"/>
</dbReference>
<protein>
    <submittedName>
        <fullName evidence="3">Uncharacterized protein</fullName>
    </submittedName>
</protein>
<feature type="region of interest" description="Disordered" evidence="1">
    <location>
        <begin position="1419"/>
        <end position="1442"/>
    </location>
</feature>
<name>A0A084EZ37_9BACT</name>
<dbReference type="NCBIfam" id="NF045892">
    <property type="entry name" value="ICE_Mbov_0399"/>
    <property type="match status" value="1"/>
</dbReference>
<evidence type="ECO:0000313" key="3">
    <source>
        <dbReference type="EMBL" id="KEZ23229.1"/>
    </source>
</evidence>
<feature type="transmembrane region" description="Helical" evidence="2">
    <location>
        <begin position="1583"/>
        <end position="1604"/>
    </location>
</feature>
<feature type="region of interest" description="Disordered" evidence="1">
    <location>
        <begin position="394"/>
        <end position="418"/>
    </location>
</feature>
<keyword evidence="2" id="KW-1133">Transmembrane helix</keyword>
<reference evidence="3 4" key="1">
    <citation type="submission" date="2014-02" db="EMBL/GenBank/DDBJ databases">
        <title>Genome sequence of Ureaplasma diversum strain 246.</title>
        <authorList>
            <person name="Sirand-Pugnet P."/>
            <person name="Breton M."/>
            <person name="Dordet-Frisoni E."/>
            <person name="Baranowski E."/>
            <person name="Barre A."/>
            <person name="Couture C."/>
            <person name="Dupuy V."/>
            <person name="Gaurivaud P."/>
            <person name="Jacob D."/>
            <person name="Lemaitre C."/>
            <person name="Manso-Silvan L."/>
            <person name="Nikolski M."/>
            <person name="Nouvel L.-X."/>
            <person name="Poumarat F."/>
            <person name="Tardy F."/>
            <person name="Thebault P."/>
            <person name="Theil S."/>
            <person name="Citti C."/>
            <person name="Thiaucourt F."/>
            <person name="Blanchard A."/>
        </authorList>
    </citation>
    <scope>NUCLEOTIDE SEQUENCE [LARGE SCALE GENOMIC DNA]</scope>
    <source>
        <strain evidence="3 4">NCTC 246</strain>
    </source>
</reference>
<evidence type="ECO:0000256" key="1">
    <source>
        <dbReference type="SAM" id="MobiDB-lite"/>
    </source>
</evidence>
<sequence length="1612" mass="187181">MKKSRKQVYKKAILPLLLSGIVVASSTTAFLLPTYQKTNSLSIKSELNANYGLPFPEKWYSKQPITNVETKVLKDSFAINSGKFNLNNVKEWVGNDIFENKRVKLDNWTKETKKDYREDEIRTFDIPPTTSFDVLEYLMGTKKVVNKEHDEQILDNREFKDLSKWKSEFRELFNNFAKPNYKPKRILISFFGKGKHPAAQEFTIASAGGGTKAEYYRDWDLVYLFVEVIYEITTHSVRTVGKEKNRTDWNAWVDKLGQGNWRERWNRGETDLVIESYTGGDLWTEITEEDRAHAKKKNANIKSNWDIFTEYVDKWNKEMQATGNNLILKARRGIVGYTADLYLYNPEDNSSSPFASDFIVKTRVNEFYLTKEKEDRLKIHLGKWFNFDYLEDPKKKPNSSTSSTGTINPREPIPVLKPDDEVKYGLVDDKLTKDLTDTKTIETKTETIKYKDKDGAEKQKQVEKHYAGRWIAHTPVAVEFNTTSHENETLFVNNKKIQVLDFKFYENLTDNRTSLADNDRVLLHGYDPNAEENKTLDETNSTKKNEYVIQFKVYNKNKPGNFEEDLEFIYEIILVVDSRGNSQDYIWYAWNPEQNPDQKRLITEFLTNEDGTIKFDEEKKKVPNPLYDPSIDPKTGTKKQIVWFKINEDEYFDEANKPKTINDIPELADKWKRFNATNKLPPFARFIYTPQNTIIAEKNERGFGNQKGGMIAEAVVLGKGGLKQLLGNTEKYYRFKIEEARTSDNKLVWGIKKFHNGKSYVWYDELNPKTSDYSYFSESGIWLFVSHTDKGLSNFKLVLIKENTSPQTYFTDHIQSQEKINYRWRGRYTYKLDPFWETEHGFELKHYIRKKYKQVDINKLNYEDVLEYYKEFVIYQHKIYAANEDVYLTPQLHDFAGGRYTKEQLKAEFEAQEIDHSLPYQRNYYSPNEKFKEKHLTLNGVKDYNKYLMVYLAIDNDDLRVSLSFNAVNSKYKLSTESFKLPNYFNPKYKDAPVLNFNVNANAIKNLATTVKEEDFLSTLNNSIQDYIIADDRAKKHLEYEISYSNTTKQLTIKATFKPSDELKAAFVVPNDIKIIVDTFGDKTYSTHKEIIDSPRLPTNIFENLLLDNINLAGLTEQEEIKTHLTNTIKQKLESDLNLKLDEHYTIANLDQVVKERAYVYELKDKDPATKAPSSLLKLVAKDPYFGVHQISVYNNVYQQLLQEIDLSSVKLTELHVNKQKRSEVKQAIIDHLNSALALKKIHYGNDVNIVDFEHGLDVLSVKKDATFTFKVVGLNAKIKNHTTLKVINDYGQVENDTENSSLHNSNSIINLFDLSQINLDRFEYQEHILSKLRQQIYDDITSSIETKYNLKINIDYNIKLTELDSLVRLIATKNPNGIPSHLKLNSIINRTTNYKDVDVYNLNKDKDVVDDLDTVKLKEKNKPSTNGSNNSSSNQNSTNNNNKNIALIDLSTIKLNQLNYETNVLSKLRQSIYDDIAKNVSEKYQLNIEEHYTINSKELDKLVRKIGAINPDGIKDNLVLLPSPNISKNQALVAVFNKNNTNSVIDDLDKNPLKRKKINRDLTPAEKEQAEYEKKVKTFTAIFVPIGLLVLGGIGFLSWYIYVRKFKNKVK</sequence>
<proteinExistence type="predicted"/>
<dbReference type="EMBL" id="JFDP01000049">
    <property type="protein sequence ID" value="KEZ23229.1"/>
    <property type="molecule type" value="Genomic_DNA"/>
</dbReference>
<accession>A0A084EZ37</accession>
<keyword evidence="4" id="KW-1185">Reference proteome</keyword>
<comment type="caution">
    <text evidence="3">The sequence shown here is derived from an EMBL/GenBank/DDBJ whole genome shotgun (WGS) entry which is preliminary data.</text>
</comment>
<feature type="compositionally biased region" description="Low complexity" evidence="1">
    <location>
        <begin position="1424"/>
        <end position="1442"/>
    </location>
</feature>